<evidence type="ECO:0000313" key="4">
    <source>
        <dbReference type="Proteomes" id="UP000008810"/>
    </source>
</evidence>
<name>A0A2K2DIT9_BRADI</name>
<keyword evidence="1" id="KW-0472">Membrane</keyword>
<keyword evidence="1" id="KW-0812">Transmembrane</keyword>
<evidence type="ECO:0000313" key="2">
    <source>
        <dbReference type="EMBL" id="PNT74191.1"/>
    </source>
</evidence>
<dbReference type="AlphaFoldDB" id="A0A2K2DIT9"/>
<dbReference type="Proteomes" id="UP000008810">
    <property type="component" value="Chromosome 1"/>
</dbReference>
<organism evidence="2">
    <name type="scientific">Brachypodium distachyon</name>
    <name type="common">Purple false brome</name>
    <name type="synonym">Trachynia distachya</name>
    <dbReference type="NCBI Taxonomy" id="15368"/>
    <lineage>
        <taxon>Eukaryota</taxon>
        <taxon>Viridiplantae</taxon>
        <taxon>Streptophyta</taxon>
        <taxon>Embryophyta</taxon>
        <taxon>Tracheophyta</taxon>
        <taxon>Spermatophyta</taxon>
        <taxon>Magnoliopsida</taxon>
        <taxon>Liliopsida</taxon>
        <taxon>Poales</taxon>
        <taxon>Poaceae</taxon>
        <taxon>BOP clade</taxon>
        <taxon>Pooideae</taxon>
        <taxon>Stipodae</taxon>
        <taxon>Brachypodieae</taxon>
        <taxon>Brachypodium</taxon>
    </lineage>
</organism>
<gene>
    <name evidence="2" type="ORF">BRADI_1g09633v3</name>
</gene>
<keyword evidence="4" id="KW-1185">Reference proteome</keyword>
<reference evidence="2" key="2">
    <citation type="submission" date="2017-06" db="EMBL/GenBank/DDBJ databases">
        <title>WGS assembly of Brachypodium distachyon.</title>
        <authorList>
            <consortium name="The International Brachypodium Initiative"/>
            <person name="Lucas S."/>
            <person name="Harmon-Smith M."/>
            <person name="Lail K."/>
            <person name="Tice H."/>
            <person name="Grimwood J."/>
            <person name="Bruce D."/>
            <person name="Barry K."/>
            <person name="Shu S."/>
            <person name="Lindquist E."/>
            <person name="Wang M."/>
            <person name="Pitluck S."/>
            <person name="Vogel J.P."/>
            <person name="Garvin D.F."/>
            <person name="Mockler T.C."/>
            <person name="Schmutz J."/>
            <person name="Rokhsar D."/>
            <person name="Bevan M.W."/>
        </authorList>
    </citation>
    <scope>NUCLEOTIDE SEQUENCE</scope>
    <source>
        <strain evidence="2">Bd21</strain>
    </source>
</reference>
<dbReference type="EMBL" id="CM000880">
    <property type="protein sequence ID" value="PNT74191.1"/>
    <property type="molecule type" value="Genomic_DNA"/>
</dbReference>
<dbReference type="EnsemblPlants" id="PNT74191">
    <property type="protein sequence ID" value="PNT74191"/>
    <property type="gene ID" value="BRADI_1g09633v3"/>
</dbReference>
<evidence type="ECO:0000313" key="3">
    <source>
        <dbReference type="EnsemblPlants" id="PNT74191"/>
    </source>
</evidence>
<accession>A0A2K2DIT9</accession>
<reference evidence="2 3" key="1">
    <citation type="journal article" date="2010" name="Nature">
        <title>Genome sequencing and analysis of the model grass Brachypodium distachyon.</title>
        <authorList>
            <consortium name="International Brachypodium Initiative"/>
        </authorList>
    </citation>
    <scope>NUCLEOTIDE SEQUENCE [LARGE SCALE GENOMIC DNA]</scope>
    <source>
        <strain evidence="2 3">Bd21</strain>
    </source>
</reference>
<evidence type="ECO:0000256" key="1">
    <source>
        <dbReference type="SAM" id="Phobius"/>
    </source>
</evidence>
<reference evidence="3" key="3">
    <citation type="submission" date="2018-08" db="UniProtKB">
        <authorList>
            <consortium name="EnsemblPlants"/>
        </authorList>
    </citation>
    <scope>IDENTIFICATION</scope>
    <source>
        <strain evidence="3">cv. Bd21</strain>
    </source>
</reference>
<keyword evidence="1" id="KW-1133">Transmembrane helix</keyword>
<feature type="transmembrane region" description="Helical" evidence="1">
    <location>
        <begin position="26"/>
        <end position="46"/>
    </location>
</feature>
<dbReference type="InParanoid" id="A0A2K2DIT9"/>
<dbReference type="Gramene" id="PNT74191">
    <property type="protein sequence ID" value="PNT74191"/>
    <property type="gene ID" value="BRADI_1g09633v3"/>
</dbReference>
<proteinExistence type="predicted"/>
<protein>
    <submittedName>
        <fullName evidence="2 3">Uncharacterized protein</fullName>
    </submittedName>
</protein>
<sequence>MREGASQRMSTRGYPSRYPIRSAHEYIRVFSAIMTWMACKAMWWWIPFPPLADGIDHATLGIKEPL</sequence>